<feature type="domain" description="AB hydrolase-1" evidence="1">
    <location>
        <begin position="71"/>
        <end position="219"/>
    </location>
</feature>
<dbReference type="RefSeq" id="WP_091201721.1">
    <property type="nucleotide sequence ID" value="NZ_LT594324.1"/>
</dbReference>
<dbReference type="Pfam" id="PF12697">
    <property type="entry name" value="Abhydrolase_6"/>
    <property type="match status" value="1"/>
</dbReference>
<dbReference type="InterPro" id="IPR000073">
    <property type="entry name" value="AB_hydrolase_1"/>
</dbReference>
<proteinExistence type="predicted"/>
<organism evidence="2 3">
    <name type="scientific">Micromonospora narathiwatensis</name>
    <dbReference type="NCBI Taxonomy" id="299146"/>
    <lineage>
        <taxon>Bacteria</taxon>
        <taxon>Bacillati</taxon>
        <taxon>Actinomycetota</taxon>
        <taxon>Actinomycetes</taxon>
        <taxon>Micromonosporales</taxon>
        <taxon>Micromonosporaceae</taxon>
        <taxon>Micromonospora</taxon>
    </lineage>
</organism>
<keyword evidence="2" id="KW-0378">Hydrolase</keyword>
<dbReference type="SUPFAM" id="SSF53474">
    <property type="entry name" value="alpha/beta-Hydrolases"/>
    <property type="match status" value="1"/>
</dbReference>
<dbReference type="PATRIC" id="fig|299146.4.peg.6073"/>
<sequence>MKLAAQRLIAVALAVGLVSCTDDPPPAPKPTGLNAGTGCPEFAGSGRQIEFGGEIDAELGGVVLGAGSTGVVLAHMAGGDVCQWLPYGQQLADRGYRVLAFDFAGSGVSRGHGVPLGRQVEAAAGALRADGASRIVLAGGSMGGAAVLAAAPTLSPAPVAVVALSPPTGYQDADAAAAAPKITVPVLYGAGELETSFAESARQMYAATPSTTQRQLVLVPTSAHGVNLLNPETGSVELRDRVTQFLDSYAPPA</sequence>
<dbReference type="OrthoDB" id="3531232at2"/>
<accession>A0A1A9AEW6</accession>
<dbReference type="InterPro" id="IPR029058">
    <property type="entry name" value="AB_hydrolase_fold"/>
</dbReference>
<dbReference type="Proteomes" id="UP000198765">
    <property type="component" value="Chromosome I"/>
</dbReference>
<keyword evidence="3" id="KW-1185">Reference proteome</keyword>
<dbReference type="GO" id="GO:0016787">
    <property type="term" value="F:hydrolase activity"/>
    <property type="evidence" value="ECO:0007669"/>
    <property type="project" value="UniProtKB-KW"/>
</dbReference>
<evidence type="ECO:0000259" key="1">
    <source>
        <dbReference type="Pfam" id="PF12697"/>
    </source>
</evidence>
<dbReference type="PROSITE" id="PS51257">
    <property type="entry name" value="PROKAR_LIPOPROTEIN"/>
    <property type="match status" value="1"/>
</dbReference>
<gene>
    <name evidence="2" type="ORF">GA0070621_5886</name>
</gene>
<evidence type="ECO:0000313" key="2">
    <source>
        <dbReference type="EMBL" id="SBT55068.1"/>
    </source>
</evidence>
<dbReference type="EMBL" id="LT594324">
    <property type="protein sequence ID" value="SBT55068.1"/>
    <property type="molecule type" value="Genomic_DNA"/>
</dbReference>
<protein>
    <submittedName>
        <fullName evidence="2">Alpha/beta hydrolase family protein</fullName>
    </submittedName>
</protein>
<evidence type="ECO:0000313" key="3">
    <source>
        <dbReference type="Proteomes" id="UP000198765"/>
    </source>
</evidence>
<dbReference type="Gene3D" id="3.40.50.1820">
    <property type="entry name" value="alpha/beta hydrolase"/>
    <property type="match status" value="1"/>
</dbReference>
<name>A0A1A9AEW6_9ACTN</name>
<reference evidence="2 3" key="1">
    <citation type="submission" date="2016-06" db="EMBL/GenBank/DDBJ databases">
        <authorList>
            <person name="Kjaerup R.B."/>
            <person name="Dalgaard T.S."/>
            <person name="Juul-Madsen H.R."/>
        </authorList>
    </citation>
    <scope>NUCLEOTIDE SEQUENCE [LARGE SCALE GENOMIC DNA]</scope>
    <source>
        <strain evidence="2 3">DSM 45248</strain>
    </source>
</reference>
<dbReference type="AlphaFoldDB" id="A0A1A9AEW6"/>